<keyword evidence="10" id="KW-0808">Transferase</keyword>
<evidence type="ECO:0000256" key="4">
    <source>
        <dbReference type="ARBA" id="ARBA00022741"/>
    </source>
</evidence>
<keyword evidence="4" id="KW-0547">Nucleotide-binding</keyword>
<keyword evidence="12" id="KW-1185">Reference proteome</keyword>
<evidence type="ECO:0000313" key="9">
    <source>
        <dbReference type="EMBL" id="MDY6487450.1"/>
    </source>
</evidence>
<evidence type="ECO:0000259" key="8">
    <source>
        <dbReference type="PROSITE" id="PS50893"/>
    </source>
</evidence>
<dbReference type="Proteomes" id="UP001284094">
    <property type="component" value="Unassembled WGS sequence"/>
</dbReference>
<dbReference type="GO" id="GO:0016887">
    <property type="term" value="F:ATP hydrolysis activity"/>
    <property type="evidence" value="ECO:0007669"/>
    <property type="project" value="InterPro"/>
</dbReference>
<reference evidence="9 11" key="1">
    <citation type="submission" date="2023-11" db="EMBL/GenBank/DDBJ databases">
        <title>The common occurrence of Acinetobacte faecalis in cattle feces and its emended description.</title>
        <authorList>
            <person name="Kyselkova M."/>
            <person name="Xanthopoulou K."/>
            <person name="Shestivska V."/>
            <person name="Spanelova P."/>
            <person name="Maixnerova M."/>
            <person name="Higgins P.G."/>
            <person name="Nemec A."/>
        </authorList>
    </citation>
    <scope>NUCLEOTIDE SEQUENCE [LARGE SCALE GENOMIC DNA]</scope>
    <source>
        <strain evidence="9 11">ANC 7483</strain>
    </source>
</reference>
<feature type="domain" description="ABC transporter" evidence="8">
    <location>
        <begin position="30"/>
        <end position="260"/>
    </location>
</feature>
<keyword evidence="6" id="KW-1278">Translocase</keyword>
<dbReference type="InterPro" id="IPR027417">
    <property type="entry name" value="P-loop_NTPase"/>
</dbReference>
<gene>
    <name evidence="10" type="ORF">SKM48_08220</name>
    <name evidence="9" type="ORF">SKM51_09635</name>
</gene>
<evidence type="ECO:0000256" key="6">
    <source>
        <dbReference type="ARBA" id="ARBA00022967"/>
    </source>
</evidence>
<dbReference type="SUPFAM" id="SSF50331">
    <property type="entry name" value="MOP-like"/>
    <property type="match status" value="1"/>
</dbReference>
<evidence type="ECO:0000256" key="1">
    <source>
        <dbReference type="ARBA" id="ARBA00022448"/>
    </source>
</evidence>
<dbReference type="EMBL" id="JAXHPL010000054">
    <property type="protein sequence ID" value="MDY6487450.1"/>
    <property type="molecule type" value="Genomic_DNA"/>
</dbReference>
<evidence type="ECO:0000256" key="2">
    <source>
        <dbReference type="ARBA" id="ARBA00022475"/>
    </source>
</evidence>
<dbReference type="InterPro" id="IPR050093">
    <property type="entry name" value="ABC_SmlMolc_Importer"/>
</dbReference>
<dbReference type="InterPro" id="IPR003439">
    <property type="entry name" value="ABC_transporter-like_ATP-bd"/>
</dbReference>
<dbReference type="PANTHER" id="PTHR42781">
    <property type="entry name" value="SPERMIDINE/PUTRESCINE IMPORT ATP-BINDING PROTEIN POTA"/>
    <property type="match status" value="1"/>
</dbReference>
<dbReference type="Pfam" id="PF00005">
    <property type="entry name" value="ABC_tran"/>
    <property type="match status" value="1"/>
</dbReference>
<accession>A0AB35UYC1</accession>
<dbReference type="Gene3D" id="2.40.50.140">
    <property type="entry name" value="Nucleic acid-binding proteins"/>
    <property type="match status" value="1"/>
</dbReference>
<keyword evidence="3" id="KW-0997">Cell inner membrane</keyword>
<dbReference type="FunFam" id="3.40.50.300:FF:000425">
    <property type="entry name" value="Probable ABC transporter, ATP-binding subunit"/>
    <property type="match status" value="1"/>
</dbReference>
<dbReference type="GO" id="GO:0016740">
    <property type="term" value="F:transferase activity"/>
    <property type="evidence" value="ECO:0007669"/>
    <property type="project" value="UniProtKB-KW"/>
</dbReference>
<dbReference type="InterPro" id="IPR017871">
    <property type="entry name" value="ABC_transporter-like_CS"/>
</dbReference>
<dbReference type="InterPro" id="IPR008995">
    <property type="entry name" value="Mo/tungstate-bd_C_term_dom"/>
</dbReference>
<dbReference type="GO" id="GO:0015697">
    <property type="term" value="P:quaternary ammonium group transport"/>
    <property type="evidence" value="ECO:0007669"/>
    <property type="project" value="UniProtKB-ARBA"/>
</dbReference>
<comment type="caution">
    <text evidence="9">The sequence shown here is derived from an EMBL/GenBank/DDBJ whole genome shotgun (WGS) entry which is preliminary data.</text>
</comment>
<dbReference type="InterPro" id="IPR003593">
    <property type="entry name" value="AAA+_ATPase"/>
</dbReference>
<keyword evidence="1" id="KW-0813">Transport</keyword>
<keyword evidence="7" id="KW-0472">Membrane</keyword>
<keyword evidence="2" id="KW-1003">Cell membrane</keyword>
<dbReference type="PANTHER" id="PTHR42781:SF5">
    <property type="entry name" value="PUTRESCINE TRANSPORT ATP-BINDING PROTEIN POTG"/>
    <property type="match status" value="1"/>
</dbReference>
<sequence length="387" mass="43307">MNIPSALQHVSEHGKSQLSTYVIEQGKAILEIADIQKAYQDKRVLEHINLDLKAGELISFLGPSGCGKTTLLRIIAGLEQPDYGKIVKKGQDITRLKSAKRQCGVVFQNYALFPNLTIADNIAFGLNDQKWSKAQKAERVNELLDLIELPDISARYPYQLSGGQQQRVALARALAAKPDLLLLDEPLSALDAVVRVKLRQNIRLIQRQLNIPTILVTHDQEEALSISDRIAVMYAGKIEQLDTPHNIYYAPQTRFVAAFIGNMSFLAGKVEQNHTLKLLESESVVTRQHRMPLGAAFEVGFRPENATLSLERPVDFQGLVIKVRPIHTEFLGAKKRVFCQMQTGNGQAIDLQVDLEHQNTSSLNNDMWLSVASHHLYLFDEAGRVRC</sequence>
<dbReference type="SUPFAM" id="SSF52540">
    <property type="entry name" value="P-loop containing nucleoside triphosphate hydrolases"/>
    <property type="match status" value="1"/>
</dbReference>
<dbReference type="SMART" id="SM00382">
    <property type="entry name" value="AAA"/>
    <property type="match status" value="1"/>
</dbReference>
<dbReference type="Proteomes" id="UP001278995">
    <property type="component" value="Unassembled WGS sequence"/>
</dbReference>
<name>A0AB35UYC1_9GAMM</name>
<dbReference type="Gene3D" id="2.40.50.100">
    <property type="match status" value="1"/>
</dbReference>
<dbReference type="AlphaFoldDB" id="A0AB35UYC1"/>
<dbReference type="Gene3D" id="3.40.50.300">
    <property type="entry name" value="P-loop containing nucleotide triphosphate hydrolases"/>
    <property type="match status" value="1"/>
</dbReference>
<dbReference type="PROSITE" id="PS50893">
    <property type="entry name" value="ABC_TRANSPORTER_2"/>
    <property type="match status" value="1"/>
</dbReference>
<keyword evidence="5 9" id="KW-0067">ATP-binding</keyword>
<evidence type="ECO:0000313" key="11">
    <source>
        <dbReference type="Proteomes" id="UP001278995"/>
    </source>
</evidence>
<evidence type="ECO:0000256" key="3">
    <source>
        <dbReference type="ARBA" id="ARBA00022519"/>
    </source>
</evidence>
<protein>
    <submittedName>
        <fullName evidence="9">ATP-binding cassette domain-containing protein</fullName>
    </submittedName>
</protein>
<evidence type="ECO:0000313" key="12">
    <source>
        <dbReference type="Proteomes" id="UP001284094"/>
    </source>
</evidence>
<reference evidence="10 12" key="3">
    <citation type="journal article" date="2024" name="Syst. Appl. Microbiol.">
        <title>Evidence for the occurrence of Acinetobacter faecalis in cattle feces and its emended description.</title>
        <authorList>
            <person name="Kyselkova M."/>
            <person name="Xanthopoulou K."/>
            <person name="Shestivska V."/>
            <person name="Spanelova P."/>
            <person name="Maixnerova M."/>
            <person name="Higgins P.G."/>
            <person name="Nemec A."/>
        </authorList>
    </citation>
    <scope>NUCLEOTIDE SEQUENCE [LARGE SCALE GENOMIC DNA]</scope>
    <source>
        <strain evidence="10 12">ANC 7225</strain>
    </source>
</reference>
<evidence type="ECO:0000256" key="7">
    <source>
        <dbReference type="ARBA" id="ARBA00023136"/>
    </source>
</evidence>
<reference evidence="10" key="2">
    <citation type="submission" date="2023-11" db="EMBL/GenBank/DDBJ databases">
        <authorList>
            <person name="Kyselkova M."/>
            <person name="Xanthopoulou K."/>
            <person name="Shestivska V."/>
            <person name="Spanelova P."/>
            <person name="Maixnerova M."/>
            <person name="Higgins P.G."/>
            <person name="Nemec A."/>
        </authorList>
    </citation>
    <scope>NUCLEOTIDE SEQUENCE</scope>
    <source>
        <strain evidence="10">ANC 7225</strain>
    </source>
</reference>
<dbReference type="GO" id="GO:0005524">
    <property type="term" value="F:ATP binding"/>
    <property type="evidence" value="ECO:0007669"/>
    <property type="project" value="UniProtKB-KW"/>
</dbReference>
<evidence type="ECO:0000256" key="5">
    <source>
        <dbReference type="ARBA" id="ARBA00022840"/>
    </source>
</evidence>
<proteinExistence type="predicted"/>
<dbReference type="EMBL" id="JAXHPO010000033">
    <property type="protein sequence ID" value="MDY6550740.1"/>
    <property type="molecule type" value="Genomic_DNA"/>
</dbReference>
<dbReference type="RefSeq" id="WP_248102704.1">
    <property type="nucleotide sequence ID" value="NZ_JAXHPK010000042.1"/>
</dbReference>
<evidence type="ECO:0000313" key="10">
    <source>
        <dbReference type="EMBL" id="MDY6550740.1"/>
    </source>
</evidence>
<dbReference type="InterPro" id="IPR012340">
    <property type="entry name" value="NA-bd_OB-fold"/>
</dbReference>
<dbReference type="PROSITE" id="PS00211">
    <property type="entry name" value="ABC_TRANSPORTER_1"/>
    <property type="match status" value="1"/>
</dbReference>
<organism evidence="9 11">
    <name type="scientific">Acinetobacter faecalis</name>
    <dbReference type="NCBI Taxonomy" id="2665161"/>
    <lineage>
        <taxon>Bacteria</taxon>
        <taxon>Pseudomonadati</taxon>
        <taxon>Pseudomonadota</taxon>
        <taxon>Gammaproteobacteria</taxon>
        <taxon>Moraxellales</taxon>
        <taxon>Moraxellaceae</taxon>
        <taxon>Acinetobacter</taxon>
    </lineage>
</organism>